<name>A0A024U926_9STRA</name>
<protein>
    <submittedName>
        <fullName evidence="2">Uncharacterized protein</fullName>
    </submittedName>
</protein>
<sequence length="304" mass="34074">MKKRRLLALPKSPEASQELNEPPPEQQRDKPPSCDVTAATVTLNPEGEVVNNTSVTDTTPPPNSHSILRHLYEKGVDEDWLQLAWMRVRVSPSDEFEVQLPEVSCSLVDLLRHPHNTPPSIKPAKDMLHTISANDKPSPPISKQNCDINEDRGREAYLRIQKWLLGKSETPRLAAADCLRPCDWAVLLGLFSSANVPISKFTTLISLAPNEGLYDQLWQHSDLVAALLQDQLKHDANVDVLLAAWMDCNWIVTVPAKDFRNSVRHMKLRDALGDATGARLELAIIELFHAQREKASWGQRQAKS</sequence>
<feature type="region of interest" description="Disordered" evidence="1">
    <location>
        <begin position="1"/>
        <end position="36"/>
    </location>
</feature>
<reference evidence="2" key="1">
    <citation type="submission" date="2013-12" db="EMBL/GenBank/DDBJ databases">
        <title>The Genome Sequence of Aphanomyces invadans NJM9701.</title>
        <authorList>
            <consortium name="The Broad Institute Genomics Platform"/>
            <person name="Russ C."/>
            <person name="Tyler B."/>
            <person name="van West P."/>
            <person name="Dieguez-Uribeondo J."/>
            <person name="Young S.K."/>
            <person name="Zeng Q."/>
            <person name="Gargeya S."/>
            <person name="Fitzgerald M."/>
            <person name="Abouelleil A."/>
            <person name="Alvarado L."/>
            <person name="Chapman S.B."/>
            <person name="Gainer-Dewar J."/>
            <person name="Goldberg J."/>
            <person name="Griggs A."/>
            <person name="Gujja S."/>
            <person name="Hansen M."/>
            <person name="Howarth C."/>
            <person name="Imamovic A."/>
            <person name="Ireland A."/>
            <person name="Larimer J."/>
            <person name="McCowan C."/>
            <person name="Murphy C."/>
            <person name="Pearson M."/>
            <person name="Poon T.W."/>
            <person name="Priest M."/>
            <person name="Roberts A."/>
            <person name="Saif S."/>
            <person name="Shea T."/>
            <person name="Sykes S."/>
            <person name="Wortman J."/>
            <person name="Nusbaum C."/>
            <person name="Birren B."/>
        </authorList>
    </citation>
    <scope>NUCLEOTIDE SEQUENCE [LARGE SCALE GENOMIC DNA]</scope>
    <source>
        <strain evidence="2">NJM9701</strain>
    </source>
</reference>
<dbReference type="VEuPathDB" id="FungiDB:H310_05899"/>
<dbReference type="EMBL" id="KI913961">
    <property type="protein sequence ID" value="ETW02372.1"/>
    <property type="molecule type" value="Genomic_DNA"/>
</dbReference>
<organism evidence="2">
    <name type="scientific">Aphanomyces invadans</name>
    <dbReference type="NCBI Taxonomy" id="157072"/>
    <lineage>
        <taxon>Eukaryota</taxon>
        <taxon>Sar</taxon>
        <taxon>Stramenopiles</taxon>
        <taxon>Oomycota</taxon>
        <taxon>Saprolegniomycetes</taxon>
        <taxon>Saprolegniales</taxon>
        <taxon>Verrucalvaceae</taxon>
        <taxon>Aphanomyces</taxon>
    </lineage>
</organism>
<dbReference type="OrthoDB" id="60616at2759"/>
<proteinExistence type="predicted"/>
<dbReference type="GeneID" id="20082949"/>
<gene>
    <name evidence="2" type="ORF">H310_05899</name>
</gene>
<dbReference type="RefSeq" id="XP_008868977.1">
    <property type="nucleotide sequence ID" value="XM_008870755.1"/>
</dbReference>
<dbReference type="AlphaFoldDB" id="A0A024U926"/>
<accession>A0A024U926</accession>
<evidence type="ECO:0000256" key="1">
    <source>
        <dbReference type="SAM" id="MobiDB-lite"/>
    </source>
</evidence>
<evidence type="ECO:0000313" key="2">
    <source>
        <dbReference type="EMBL" id="ETW02372.1"/>
    </source>
</evidence>